<feature type="domain" description="EF-hand" evidence="4">
    <location>
        <begin position="623"/>
        <end position="658"/>
    </location>
</feature>
<keyword evidence="3" id="KW-0812">Transmembrane</keyword>
<keyword evidence="1" id="KW-0106">Calcium</keyword>
<dbReference type="GO" id="GO:0016020">
    <property type="term" value="C:membrane"/>
    <property type="evidence" value="ECO:0007669"/>
    <property type="project" value="InterPro"/>
</dbReference>
<feature type="compositionally biased region" description="Basic residues" evidence="2">
    <location>
        <begin position="464"/>
        <end position="473"/>
    </location>
</feature>
<accession>A0A8H5GE21</accession>
<keyword evidence="6" id="KW-1185">Reference proteome</keyword>
<feature type="compositionally biased region" description="Basic residues" evidence="2">
    <location>
        <begin position="963"/>
        <end position="979"/>
    </location>
</feature>
<feature type="region of interest" description="Disordered" evidence="2">
    <location>
        <begin position="909"/>
        <end position="928"/>
    </location>
</feature>
<dbReference type="PROSITE" id="PS00018">
    <property type="entry name" value="EF_HAND_1"/>
    <property type="match status" value="1"/>
</dbReference>
<protein>
    <recommendedName>
        <fullName evidence="4">EF-hand domain-containing protein</fullName>
    </recommendedName>
</protein>
<proteinExistence type="predicted"/>
<feature type="compositionally biased region" description="Basic and acidic residues" evidence="2">
    <location>
        <begin position="28"/>
        <end position="40"/>
    </location>
</feature>
<evidence type="ECO:0000256" key="2">
    <source>
        <dbReference type="SAM" id="MobiDB-lite"/>
    </source>
</evidence>
<feature type="transmembrane region" description="Helical" evidence="3">
    <location>
        <begin position="347"/>
        <end position="369"/>
    </location>
</feature>
<feature type="transmembrane region" description="Helical" evidence="3">
    <location>
        <begin position="257"/>
        <end position="283"/>
    </location>
</feature>
<dbReference type="OrthoDB" id="544685at2759"/>
<dbReference type="PANTHER" id="PTHR31323">
    <property type="entry name" value="MECHANOSENSITIVE ION CHANNEL PROTEIN MSY2"/>
    <property type="match status" value="1"/>
</dbReference>
<dbReference type="GO" id="GO:0005262">
    <property type="term" value="F:calcium channel activity"/>
    <property type="evidence" value="ECO:0007669"/>
    <property type="project" value="TreeGrafter"/>
</dbReference>
<dbReference type="GO" id="GO:0005509">
    <property type="term" value="F:calcium ion binding"/>
    <property type="evidence" value="ECO:0007669"/>
    <property type="project" value="InterPro"/>
</dbReference>
<feature type="transmembrane region" description="Helical" evidence="3">
    <location>
        <begin position="304"/>
        <end position="327"/>
    </location>
</feature>
<feature type="compositionally biased region" description="Polar residues" evidence="2">
    <location>
        <begin position="1"/>
        <end position="25"/>
    </location>
</feature>
<reference evidence="5 6" key="1">
    <citation type="journal article" date="2020" name="ISME J.">
        <title>Uncovering the hidden diversity of litter-decomposition mechanisms in mushroom-forming fungi.</title>
        <authorList>
            <person name="Floudas D."/>
            <person name="Bentzer J."/>
            <person name="Ahren D."/>
            <person name="Johansson T."/>
            <person name="Persson P."/>
            <person name="Tunlid A."/>
        </authorList>
    </citation>
    <scope>NUCLEOTIDE SEQUENCE [LARGE SCALE GENOMIC DNA]</scope>
    <source>
        <strain evidence="5 6">CBS 146.42</strain>
    </source>
</reference>
<dbReference type="Gene3D" id="1.10.238.10">
    <property type="entry name" value="EF-hand"/>
    <property type="match status" value="1"/>
</dbReference>
<evidence type="ECO:0000313" key="5">
    <source>
        <dbReference type="EMBL" id="KAF5363319.1"/>
    </source>
</evidence>
<organism evidence="5 6">
    <name type="scientific">Leucocoprinus leucothites</name>
    <dbReference type="NCBI Taxonomy" id="201217"/>
    <lineage>
        <taxon>Eukaryota</taxon>
        <taxon>Fungi</taxon>
        <taxon>Dikarya</taxon>
        <taxon>Basidiomycota</taxon>
        <taxon>Agaricomycotina</taxon>
        <taxon>Agaricomycetes</taxon>
        <taxon>Agaricomycetidae</taxon>
        <taxon>Agaricales</taxon>
        <taxon>Agaricineae</taxon>
        <taxon>Agaricaceae</taxon>
        <taxon>Leucocoprinus</taxon>
    </lineage>
</organism>
<dbReference type="GO" id="GO:0006874">
    <property type="term" value="P:intracellular calcium ion homeostasis"/>
    <property type="evidence" value="ECO:0007669"/>
    <property type="project" value="TreeGrafter"/>
</dbReference>
<feature type="region of interest" description="Disordered" evidence="2">
    <location>
        <begin position="1"/>
        <end position="62"/>
    </location>
</feature>
<sequence length="979" mass="110708">MGASTDGNSGNNTTSSPVINLSSPTDRPFARTRGEVHEDPFATSQEELPTSGIASPPYKPVASSSNLRFLLRDENDNYVEYPPNPIYRSASQVNLLEEELMGEKNEEHHSTRREETLVEDEKQKPSVHYPENIKPFQYAGMRQDSDFMSSRASSFTGPEDEDSEDYDWSGEEDLVDEEVKFEKQMGVKTKPKGWGPRRIITFLFSSLLGSTFMAGVLVVPPLIIHFYWYEPHPTDHRRYVKDNIQAWFFWAASNLVISWWLALIIDLVPIVARFIIAAAWGHVSEFVKNRIEMYNSVKDNVKPIFYAASGWLSWTIIFGSIFKLFNMDDPTNSRAGYTYRLSQVMEFLFFFVLVFCIGRMLSHAIAFNFHRTAYKERIASLEEALAAIEKLRDYRPVRPLSGNYRIGTRTPILKTQAFSDKEHAKKLSQALKNVTPPQSSRGHGDDGNDGDTSDIDHDATLVYKKGKNSKNRRSWFEFNKKDDSRDDSSTSPGGSSGQCDDQLEEIELRKQAIPNLPSSRPLTPSNLNPHRYPPPGQSGAATPRSSVEGGLDGGVRQAAIALKNAVLHDARNLKGTSDDDQAQLSWGVSSSHEAKRLARSIYARFKDRRRKYLIPSDFYPAFSTEEAAKAAFSVFDKDNNGDISRAEIKTTILRVYKERRFLSRSMRDVGEALKTLHRIILFFAGVILFFISLSVFGVEVGNSLTSVYSIGIAASFIFKNSASSAFDAIMFLFVTHPFDTGDRCFIDQENLVVKKVGLFATVFARSDGTETYYFNSQLFLKFITNVRRSGKTFETLPIQVAWRTPLEKLDALEHCLNEWLATEENRWFEPTTSITLQHIVYQRYLELTIGISHNGNWQDWGLRNARKTAFAAAVHYYSKQLGIIGYEAPIPVVYADPQTGTYIPEKAQSPLTSPFNPGFNDQTPQERARQEAEMQDIERTARSMKPCLGFLPPLANRETTLTRARKSTKSRKTALRGDG</sequence>
<feature type="region of interest" description="Disordered" evidence="2">
    <location>
        <begin position="148"/>
        <end position="167"/>
    </location>
</feature>
<feature type="compositionally biased region" description="Polar residues" evidence="2">
    <location>
        <begin position="430"/>
        <end position="441"/>
    </location>
</feature>
<dbReference type="Pfam" id="PF25886">
    <property type="entry name" value="Msy1"/>
    <property type="match status" value="1"/>
</dbReference>
<dbReference type="InterPro" id="IPR010920">
    <property type="entry name" value="LSM_dom_sf"/>
</dbReference>
<feature type="compositionally biased region" description="Basic and acidic residues" evidence="2">
    <location>
        <begin position="474"/>
        <end position="488"/>
    </location>
</feature>
<feature type="compositionally biased region" description="Polar residues" evidence="2">
    <location>
        <begin position="516"/>
        <end position="528"/>
    </location>
</feature>
<dbReference type="InterPro" id="IPR002048">
    <property type="entry name" value="EF_hand_dom"/>
</dbReference>
<evidence type="ECO:0000313" key="6">
    <source>
        <dbReference type="Proteomes" id="UP000559027"/>
    </source>
</evidence>
<comment type="caution">
    <text evidence="5">The sequence shown here is derived from an EMBL/GenBank/DDBJ whole genome shotgun (WGS) entry which is preliminary data.</text>
</comment>
<feature type="compositionally biased region" description="Acidic residues" evidence="2">
    <location>
        <begin position="158"/>
        <end position="167"/>
    </location>
</feature>
<feature type="region of interest" description="Disordered" evidence="2">
    <location>
        <begin position="102"/>
        <end position="124"/>
    </location>
</feature>
<feature type="transmembrane region" description="Helical" evidence="3">
    <location>
        <begin position="679"/>
        <end position="698"/>
    </location>
</feature>
<dbReference type="InterPro" id="IPR018247">
    <property type="entry name" value="EF_Hand_1_Ca_BS"/>
</dbReference>
<evidence type="ECO:0000256" key="1">
    <source>
        <dbReference type="ARBA" id="ARBA00022837"/>
    </source>
</evidence>
<dbReference type="SUPFAM" id="SSF47473">
    <property type="entry name" value="EF-hand"/>
    <property type="match status" value="1"/>
</dbReference>
<dbReference type="SUPFAM" id="SSF50182">
    <property type="entry name" value="Sm-like ribonucleoproteins"/>
    <property type="match status" value="1"/>
</dbReference>
<keyword evidence="3" id="KW-0472">Membrane</keyword>
<dbReference type="InterPro" id="IPR058650">
    <property type="entry name" value="Msy1/2-like"/>
</dbReference>
<feature type="region of interest" description="Disordered" evidence="2">
    <location>
        <begin position="958"/>
        <end position="979"/>
    </location>
</feature>
<dbReference type="InterPro" id="IPR011992">
    <property type="entry name" value="EF-hand-dom_pair"/>
</dbReference>
<feature type="transmembrane region" description="Helical" evidence="3">
    <location>
        <begin position="710"/>
        <end position="734"/>
    </location>
</feature>
<dbReference type="InterPro" id="IPR006685">
    <property type="entry name" value="MscS_channel_2nd"/>
</dbReference>
<feature type="transmembrane region" description="Helical" evidence="3">
    <location>
        <begin position="199"/>
        <end position="228"/>
    </location>
</feature>
<keyword evidence="3" id="KW-1133">Transmembrane helix</keyword>
<feature type="region of interest" description="Disordered" evidence="2">
    <location>
        <begin position="512"/>
        <end position="551"/>
    </location>
</feature>
<name>A0A8H5GE21_9AGAR</name>
<feature type="compositionally biased region" description="Polar residues" evidence="2">
    <location>
        <begin position="909"/>
        <end position="923"/>
    </location>
</feature>
<dbReference type="PANTHER" id="PTHR31323:SF1">
    <property type="entry name" value="MECHANOSENSITIVE ION CHANNEL PROTEIN"/>
    <property type="match status" value="1"/>
</dbReference>
<dbReference type="EMBL" id="JAACJO010000001">
    <property type="protein sequence ID" value="KAF5363319.1"/>
    <property type="molecule type" value="Genomic_DNA"/>
</dbReference>
<feature type="region of interest" description="Disordered" evidence="2">
    <location>
        <begin position="425"/>
        <end position="500"/>
    </location>
</feature>
<dbReference type="AlphaFoldDB" id="A0A8H5GE21"/>
<dbReference type="Proteomes" id="UP000559027">
    <property type="component" value="Unassembled WGS sequence"/>
</dbReference>
<dbReference type="PROSITE" id="PS50222">
    <property type="entry name" value="EF_HAND_2"/>
    <property type="match status" value="1"/>
</dbReference>
<gene>
    <name evidence="5" type="ORF">D9756_000581</name>
</gene>
<evidence type="ECO:0000256" key="3">
    <source>
        <dbReference type="SAM" id="Phobius"/>
    </source>
</evidence>
<dbReference type="Pfam" id="PF00924">
    <property type="entry name" value="MS_channel_2nd"/>
    <property type="match status" value="1"/>
</dbReference>
<evidence type="ECO:0000259" key="4">
    <source>
        <dbReference type="PROSITE" id="PS50222"/>
    </source>
</evidence>